<keyword evidence="2" id="KW-1185">Reference proteome</keyword>
<reference evidence="1 2" key="1">
    <citation type="submission" date="2016-10" db="EMBL/GenBank/DDBJ databases">
        <authorList>
            <person name="de Groot N.N."/>
        </authorList>
    </citation>
    <scope>NUCLEOTIDE SEQUENCE [LARGE SCALE GENOMIC DNA]</scope>
    <source>
        <strain evidence="1 2">CGMCC 1.3442</strain>
    </source>
</reference>
<organism evidence="1 2">
    <name type="scientific">Tenuibacillus multivorans</name>
    <dbReference type="NCBI Taxonomy" id="237069"/>
    <lineage>
        <taxon>Bacteria</taxon>
        <taxon>Bacillati</taxon>
        <taxon>Bacillota</taxon>
        <taxon>Bacilli</taxon>
        <taxon>Bacillales</taxon>
        <taxon>Bacillaceae</taxon>
        <taxon>Tenuibacillus</taxon>
    </lineage>
</organism>
<sequence length="68" mass="7684">MIEVLLFSLFAGLFICGGVAIRVLTKQETTKMLSTFIEDREPEPKSITVRPVPEKVLALQDSTERFKD</sequence>
<evidence type="ECO:0000313" key="2">
    <source>
        <dbReference type="Proteomes" id="UP000199334"/>
    </source>
</evidence>
<gene>
    <name evidence="1" type="ORF">SAMN05216498_0662</name>
</gene>
<dbReference type="AlphaFoldDB" id="A0A1G9WA43"/>
<dbReference type="EMBL" id="FNIG01000001">
    <property type="protein sequence ID" value="SDM81370.1"/>
    <property type="molecule type" value="Genomic_DNA"/>
</dbReference>
<dbReference type="Proteomes" id="UP000199334">
    <property type="component" value="Unassembled WGS sequence"/>
</dbReference>
<dbReference type="RefSeq" id="WP_093855178.1">
    <property type="nucleotide sequence ID" value="NZ_BJVZ01000003.1"/>
</dbReference>
<protein>
    <submittedName>
        <fullName evidence="1">Uncharacterized protein</fullName>
    </submittedName>
</protein>
<evidence type="ECO:0000313" key="1">
    <source>
        <dbReference type="EMBL" id="SDM81370.1"/>
    </source>
</evidence>
<name>A0A1G9WA43_9BACI</name>
<proteinExistence type="predicted"/>
<accession>A0A1G9WA43</accession>